<accession>A0A4U6W8Y0</accession>
<name>A0A4U6W8Y0_SETVI</name>
<dbReference type="EMBL" id="CM016553">
    <property type="protein sequence ID" value="TKW34067.1"/>
    <property type="molecule type" value="Genomic_DNA"/>
</dbReference>
<proteinExistence type="predicted"/>
<dbReference type="OMA" id="ACEMFIR"/>
<keyword evidence="2" id="KW-1185">Reference proteome</keyword>
<organism evidence="1 2">
    <name type="scientific">Setaria viridis</name>
    <name type="common">Green bristlegrass</name>
    <name type="synonym">Setaria italica subsp. viridis</name>
    <dbReference type="NCBI Taxonomy" id="4556"/>
    <lineage>
        <taxon>Eukaryota</taxon>
        <taxon>Viridiplantae</taxon>
        <taxon>Streptophyta</taxon>
        <taxon>Embryophyta</taxon>
        <taxon>Tracheophyta</taxon>
        <taxon>Spermatophyta</taxon>
        <taxon>Magnoliopsida</taxon>
        <taxon>Liliopsida</taxon>
        <taxon>Poales</taxon>
        <taxon>Poaceae</taxon>
        <taxon>PACMAD clade</taxon>
        <taxon>Panicoideae</taxon>
        <taxon>Panicodae</taxon>
        <taxon>Paniceae</taxon>
        <taxon>Cenchrinae</taxon>
        <taxon>Setaria</taxon>
    </lineage>
</organism>
<dbReference type="Proteomes" id="UP000298652">
    <property type="component" value="Chromosome 2"/>
</dbReference>
<reference evidence="1" key="1">
    <citation type="submission" date="2019-03" db="EMBL/GenBank/DDBJ databases">
        <title>WGS assembly of Setaria viridis.</title>
        <authorList>
            <person name="Huang P."/>
            <person name="Jenkins J."/>
            <person name="Grimwood J."/>
            <person name="Barry K."/>
            <person name="Healey A."/>
            <person name="Mamidi S."/>
            <person name="Sreedasyam A."/>
            <person name="Shu S."/>
            <person name="Feldman M."/>
            <person name="Wu J."/>
            <person name="Yu Y."/>
            <person name="Chen C."/>
            <person name="Johnson J."/>
            <person name="Rokhsar D."/>
            <person name="Baxter I."/>
            <person name="Schmutz J."/>
            <person name="Brutnell T."/>
            <person name="Kellogg E."/>
        </authorList>
    </citation>
    <scope>NUCLEOTIDE SEQUENCE [LARGE SCALE GENOMIC DNA]</scope>
</reference>
<evidence type="ECO:0000313" key="1">
    <source>
        <dbReference type="EMBL" id="TKW34067.1"/>
    </source>
</evidence>
<protein>
    <submittedName>
        <fullName evidence="1">Uncharacterized protein</fullName>
    </submittedName>
</protein>
<sequence>MRISKSAPNLLKKAATSVKSTADALRTKLIFVASLRRRLAMVCAMSRQIRALITSNGREKQARVDHGSKALMMHKAMATSKEPAGDHGGKIHLGLFEVAMFEEGYHGYPDSTNSLFDDDSCYNDEEDFQDDDHDDLDVDAFDETSVIEIIRGDREGQGLEFNMEDDIDEACEMFIRRCRGRMNLSF</sequence>
<dbReference type="AlphaFoldDB" id="A0A4U6W8Y0"/>
<gene>
    <name evidence="1" type="ORF">SEVIR_2G280700v2</name>
</gene>
<dbReference type="PANTHER" id="PTHR33450:SF37">
    <property type="match status" value="1"/>
</dbReference>
<dbReference type="PANTHER" id="PTHR33450">
    <property type="entry name" value="EMB|CAB67623.1-RELATED"/>
    <property type="match status" value="1"/>
</dbReference>
<evidence type="ECO:0000313" key="2">
    <source>
        <dbReference type="Proteomes" id="UP000298652"/>
    </source>
</evidence>
<dbReference type="Gramene" id="TKW34067">
    <property type="protein sequence ID" value="TKW34067"/>
    <property type="gene ID" value="SEVIR_2G280700v2"/>
</dbReference>